<sequence>MSASRKSKVAYFYDSEFSTFYFGQNHPMKPHRLTMTHQLVLGYDLQQHMDVFVSGTAGSSSSSTCISLRLAGSSSSSSSSNSSSSSAPAGAGLRPAAAHGRVFEWHKLAAAAAAACGHLCD</sequence>
<keyword evidence="3" id="KW-1185">Reference proteome</keyword>
<gene>
    <name evidence="2" type="ORF">BQ4739_LOCUS4329</name>
</gene>
<protein>
    <submittedName>
        <fullName evidence="2">Uncharacterized protein</fullName>
    </submittedName>
</protein>
<dbReference type="AlphaFoldDB" id="A0A383VFS2"/>
<evidence type="ECO:0000313" key="2">
    <source>
        <dbReference type="EMBL" id="SZX63783.1"/>
    </source>
</evidence>
<accession>A0A383VFS2</accession>
<dbReference type="SUPFAM" id="SSF52768">
    <property type="entry name" value="Arginase/deacetylase"/>
    <property type="match status" value="1"/>
</dbReference>
<evidence type="ECO:0000256" key="1">
    <source>
        <dbReference type="SAM" id="MobiDB-lite"/>
    </source>
</evidence>
<reference evidence="2 3" key="1">
    <citation type="submission" date="2016-10" db="EMBL/GenBank/DDBJ databases">
        <authorList>
            <person name="Cai Z."/>
        </authorList>
    </citation>
    <scope>NUCLEOTIDE SEQUENCE [LARGE SCALE GENOMIC DNA]</scope>
</reference>
<dbReference type="InterPro" id="IPR023696">
    <property type="entry name" value="Ureohydrolase_dom_sf"/>
</dbReference>
<dbReference type="STRING" id="3088.A0A383VFS2"/>
<evidence type="ECO:0000313" key="3">
    <source>
        <dbReference type="Proteomes" id="UP000256970"/>
    </source>
</evidence>
<dbReference type="EMBL" id="FNXT01000342">
    <property type="protein sequence ID" value="SZX63783.1"/>
    <property type="molecule type" value="Genomic_DNA"/>
</dbReference>
<dbReference type="Gene3D" id="3.40.800.20">
    <property type="entry name" value="Histone deacetylase domain"/>
    <property type="match status" value="1"/>
</dbReference>
<proteinExistence type="predicted"/>
<name>A0A383VFS2_TETOB</name>
<organism evidence="2 3">
    <name type="scientific">Tetradesmus obliquus</name>
    <name type="common">Green alga</name>
    <name type="synonym">Acutodesmus obliquus</name>
    <dbReference type="NCBI Taxonomy" id="3088"/>
    <lineage>
        <taxon>Eukaryota</taxon>
        <taxon>Viridiplantae</taxon>
        <taxon>Chlorophyta</taxon>
        <taxon>core chlorophytes</taxon>
        <taxon>Chlorophyceae</taxon>
        <taxon>CS clade</taxon>
        <taxon>Sphaeropleales</taxon>
        <taxon>Scenedesmaceae</taxon>
        <taxon>Tetradesmus</taxon>
    </lineage>
</organism>
<feature type="region of interest" description="Disordered" evidence="1">
    <location>
        <begin position="71"/>
        <end position="93"/>
    </location>
</feature>
<dbReference type="Proteomes" id="UP000256970">
    <property type="component" value="Unassembled WGS sequence"/>
</dbReference>
<dbReference type="InterPro" id="IPR037138">
    <property type="entry name" value="His_deacetylse_dom_sf"/>
</dbReference>